<evidence type="ECO:0000256" key="1">
    <source>
        <dbReference type="SAM" id="Phobius"/>
    </source>
</evidence>
<comment type="caution">
    <text evidence="2">The sequence shown here is derived from an EMBL/GenBank/DDBJ whole genome shotgun (WGS) entry which is preliminary data.</text>
</comment>
<evidence type="ECO:0000313" key="3">
    <source>
        <dbReference type="Proteomes" id="UP000032534"/>
    </source>
</evidence>
<protein>
    <recommendedName>
        <fullName evidence="4">DUF5668 domain-containing protein</fullName>
    </recommendedName>
</protein>
<keyword evidence="1" id="KW-0812">Transmembrane</keyword>
<dbReference type="RefSeq" id="WP_044648195.1">
    <property type="nucleotide sequence ID" value="NZ_JTHP01000056.1"/>
</dbReference>
<dbReference type="EMBL" id="JTHP01000056">
    <property type="protein sequence ID" value="KJD43498.1"/>
    <property type="molecule type" value="Genomic_DNA"/>
</dbReference>
<gene>
    <name evidence="2" type="ORF">QD47_22335</name>
</gene>
<sequence>MNSGKERMIGLGIIAVGLIILLGKLGVFSFLGRNFWPLLILIPGIILHAMYMMRKVSPIMLLPAGILSVYGFLFFLCNTWGWHLMAYLWPLLLLGVAVGLWEYAINDITLPRTVYTGSMILGLVSVLLLIISMLRTGMIYVVAVILIGAGIWLMVNNRTKRKW</sequence>
<keyword evidence="3" id="KW-1185">Reference proteome</keyword>
<name>A0A0D7WXP5_9BACL</name>
<keyword evidence="1" id="KW-0472">Membrane</keyword>
<organism evidence="2 3">
    <name type="scientific">Paenibacillus terrae</name>
    <dbReference type="NCBI Taxonomy" id="159743"/>
    <lineage>
        <taxon>Bacteria</taxon>
        <taxon>Bacillati</taxon>
        <taxon>Bacillota</taxon>
        <taxon>Bacilli</taxon>
        <taxon>Bacillales</taxon>
        <taxon>Paenibacillaceae</taxon>
        <taxon>Paenibacillus</taxon>
    </lineage>
</organism>
<dbReference type="PATRIC" id="fig|159743.3.peg.4967"/>
<proteinExistence type="predicted"/>
<feature type="transmembrane region" description="Helical" evidence="1">
    <location>
        <begin position="59"/>
        <end position="76"/>
    </location>
</feature>
<reference evidence="2 3" key="1">
    <citation type="submission" date="2014-11" db="EMBL/GenBank/DDBJ databases">
        <title>Draft Genome Sequences of Paenibacillus polymyxa NRRL B-30509 and Paenibacillus terrae NRRL B-30644, Strains from a Poultry Environment that Produce Tridecaptin A and Paenicidins.</title>
        <authorList>
            <person name="van Belkum M.J."/>
            <person name="Lohans C.T."/>
            <person name="Vederas J.C."/>
        </authorList>
    </citation>
    <scope>NUCLEOTIDE SEQUENCE [LARGE SCALE GENOMIC DNA]</scope>
    <source>
        <strain evidence="2 3">NRRL B-30644</strain>
    </source>
</reference>
<dbReference type="AlphaFoldDB" id="A0A0D7WXP5"/>
<dbReference type="Proteomes" id="UP000032534">
    <property type="component" value="Unassembled WGS sequence"/>
</dbReference>
<feature type="transmembrane region" description="Helical" evidence="1">
    <location>
        <begin position="137"/>
        <end position="155"/>
    </location>
</feature>
<feature type="transmembrane region" description="Helical" evidence="1">
    <location>
        <begin position="35"/>
        <end position="52"/>
    </location>
</feature>
<dbReference type="OrthoDB" id="2695971at2"/>
<feature type="transmembrane region" description="Helical" evidence="1">
    <location>
        <begin position="82"/>
        <end position="101"/>
    </location>
</feature>
<accession>A0A0D7WXP5</accession>
<feature type="transmembrane region" description="Helical" evidence="1">
    <location>
        <begin position="113"/>
        <end position="131"/>
    </location>
</feature>
<keyword evidence="1" id="KW-1133">Transmembrane helix</keyword>
<evidence type="ECO:0000313" key="2">
    <source>
        <dbReference type="EMBL" id="KJD43498.1"/>
    </source>
</evidence>
<feature type="transmembrane region" description="Helical" evidence="1">
    <location>
        <begin position="9"/>
        <end position="29"/>
    </location>
</feature>
<evidence type="ECO:0008006" key="4">
    <source>
        <dbReference type="Google" id="ProtNLM"/>
    </source>
</evidence>